<reference evidence="2 3" key="1">
    <citation type="journal article" date="2020" name="Cell">
        <title>Large-Scale Comparative Analyses of Tick Genomes Elucidate Their Genetic Diversity and Vector Capacities.</title>
        <authorList>
            <consortium name="Tick Genome and Microbiome Consortium (TIGMIC)"/>
            <person name="Jia N."/>
            <person name="Wang J."/>
            <person name="Shi W."/>
            <person name="Du L."/>
            <person name="Sun Y."/>
            <person name="Zhan W."/>
            <person name="Jiang J.F."/>
            <person name="Wang Q."/>
            <person name="Zhang B."/>
            <person name="Ji P."/>
            <person name="Bell-Sakyi L."/>
            <person name="Cui X.M."/>
            <person name="Yuan T.T."/>
            <person name="Jiang B.G."/>
            <person name="Yang W.F."/>
            <person name="Lam T.T."/>
            <person name="Chang Q.C."/>
            <person name="Ding S.J."/>
            <person name="Wang X.J."/>
            <person name="Zhu J.G."/>
            <person name="Ruan X.D."/>
            <person name="Zhao L."/>
            <person name="Wei J.T."/>
            <person name="Ye R.Z."/>
            <person name="Que T.C."/>
            <person name="Du C.H."/>
            <person name="Zhou Y.H."/>
            <person name="Cheng J.X."/>
            <person name="Dai P.F."/>
            <person name="Guo W.B."/>
            <person name="Han X.H."/>
            <person name="Huang E.J."/>
            <person name="Li L.F."/>
            <person name="Wei W."/>
            <person name="Gao Y.C."/>
            <person name="Liu J.Z."/>
            <person name="Shao H.Z."/>
            <person name="Wang X."/>
            <person name="Wang C.C."/>
            <person name="Yang T.C."/>
            <person name="Huo Q.B."/>
            <person name="Li W."/>
            <person name="Chen H.Y."/>
            <person name="Chen S.E."/>
            <person name="Zhou L.G."/>
            <person name="Ni X.B."/>
            <person name="Tian J.H."/>
            <person name="Sheng Y."/>
            <person name="Liu T."/>
            <person name="Pan Y.S."/>
            <person name="Xia L.Y."/>
            <person name="Li J."/>
            <person name="Zhao F."/>
            <person name="Cao W.C."/>
        </authorList>
    </citation>
    <scope>NUCLEOTIDE SEQUENCE [LARGE SCALE GENOMIC DNA]</scope>
    <source>
        <strain evidence="2">HaeL-2018</strain>
    </source>
</reference>
<comment type="caution">
    <text evidence="2">The sequence shown here is derived from an EMBL/GenBank/DDBJ whole genome shotgun (WGS) entry which is preliminary data.</text>
</comment>
<protein>
    <submittedName>
        <fullName evidence="2">Uncharacterized protein</fullName>
    </submittedName>
</protein>
<feature type="region of interest" description="Disordered" evidence="1">
    <location>
        <begin position="1"/>
        <end position="21"/>
    </location>
</feature>
<dbReference type="AlphaFoldDB" id="A0A9J6GKE8"/>
<evidence type="ECO:0000313" key="2">
    <source>
        <dbReference type="EMBL" id="KAH9374952.1"/>
    </source>
</evidence>
<dbReference type="Proteomes" id="UP000821853">
    <property type="component" value="Chromosome 5"/>
</dbReference>
<evidence type="ECO:0000256" key="1">
    <source>
        <dbReference type="SAM" id="MobiDB-lite"/>
    </source>
</evidence>
<feature type="compositionally biased region" description="Basic and acidic residues" evidence="1">
    <location>
        <begin position="12"/>
        <end position="21"/>
    </location>
</feature>
<feature type="region of interest" description="Disordered" evidence="1">
    <location>
        <begin position="142"/>
        <end position="169"/>
    </location>
</feature>
<proteinExistence type="predicted"/>
<evidence type="ECO:0000313" key="3">
    <source>
        <dbReference type="Proteomes" id="UP000821853"/>
    </source>
</evidence>
<sequence length="179" mass="20268">MPSATTKAHTPPRRDQRRERGTACWNFTTQPVVKAFIFRRRAATLLLQVCLPSPFQIAAPFPVRESGSLHVEASFPIQEQDPLQIQAPFPIQERGLFEIGTPLQVPAPFPVSEPFPTRLQVCLQMWPWTQLRQPVQIQFQTNVDQESRRPSGRRRRCHQGELGGACSAASHCSKSYPLN</sequence>
<accession>A0A9J6GKE8</accession>
<organism evidence="2 3">
    <name type="scientific">Haemaphysalis longicornis</name>
    <name type="common">Bush tick</name>
    <dbReference type="NCBI Taxonomy" id="44386"/>
    <lineage>
        <taxon>Eukaryota</taxon>
        <taxon>Metazoa</taxon>
        <taxon>Ecdysozoa</taxon>
        <taxon>Arthropoda</taxon>
        <taxon>Chelicerata</taxon>
        <taxon>Arachnida</taxon>
        <taxon>Acari</taxon>
        <taxon>Parasitiformes</taxon>
        <taxon>Ixodida</taxon>
        <taxon>Ixodoidea</taxon>
        <taxon>Ixodidae</taxon>
        <taxon>Haemaphysalinae</taxon>
        <taxon>Haemaphysalis</taxon>
    </lineage>
</organism>
<dbReference type="VEuPathDB" id="VectorBase:HLOH_042912"/>
<dbReference type="EMBL" id="JABSTR010000007">
    <property type="protein sequence ID" value="KAH9374952.1"/>
    <property type="molecule type" value="Genomic_DNA"/>
</dbReference>
<keyword evidence="3" id="KW-1185">Reference proteome</keyword>
<gene>
    <name evidence="2" type="ORF">HPB48_022247</name>
</gene>
<name>A0A9J6GKE8_HAELO</name>